<name>A0A433JLG3_9GAMM</name>
<comment type="subcellular location">
    <subcellularLocation>
        <location evidence="1">Cell inner membrane</location>
        <topology evidence="1">Multi-pass membrane protein</topology>
    </subcellularLocation>
</comment>
<keyword evidence="8 13" id="KW-0812">Transmembrane</keyword>
<dbReference type="EMBL" id="RZGR01000005">
    <property type="protein sequence ID" value="RUQ90089.1"/>
    <property type="molecule type" value="Genomic_DNA"/>
</dbReference>
<feature type="transmembrane region" description="Helical" evidence="13">
    <location>
        <begin position="267"/>
        <end position="286"/>
    </location>
</feature>
<keyword evidence="9 13" id="KW-1133">Transmembrane helix</keyword>
<comment type="function">
    <text evidence="12">Part of the ABC transporter FtsEX involved in cellular division.</text>
</comment>
<evidence type="ECO:0000256" key="9">
    <source>
        <dbReference type="ARBA" id="ARBA00022989"/>
    </source>
</evidence>
<feature type="domain" description="ABC3 transporter permease C-terminal" evidence="14">
    <location>
        <begin position="172"/>
        <end position="285"/>
    </location>
</feature>
<dbReference type="Proteomes" id="UP000288012">
    <property type="component" value="Unassembled WGS sequence"/>
</dbReference>
<evidence type="ECO:0000256" key="7">
    <source>
        <dbReference type="ARBA" id="ARBA00022618"/>
    </source>
</evidence>
<gene>
    <name evidence="16" type="ORF">EKM59_02625</name>
</gene>
<dbReference type="InterPro" id="IPR004513">
    <property type="entry name" value="FtsX"/>
</dbReference>
<dbReference type="PANTHER" id="PTHR47755:SF1">
    <property type="entry name" value="CELL DIVISION PROTEIN FTSX"/>
    <property type="match status" value="1"/>
</dbReference>
<dbReference type="PANTHER" id="PTHR47755">
    <property type="entry name" value="CELL DIVISION PROTEIN FTSX"/>
    <property type="match status" value="1"/>
</dbReference>
<evidence type="ECO:0000256" key="13">
    <source>
        <dbReference type="SAM" id="Phobius"/>
    </source>
</evidence>
<feature type="transmembrane region" description="Helical" evidence="13">
    <location>
        <begin position="221"/>
        <end position="246"/>
    </location>
</feature>
<dbReference type="InterPro" id="IPR003838">
    <property type="entry name" value="ABC3_permease_C"/>
</dbReference>
<evidence type="ECO:0000256" key="10">
    <source>
        <dbReference type="ARBA" id="ARBA00023136"/>
    </source>
</evidence>
<dbReference type="PIRSF" id="PIRSF003097">
    <property type="entry name" value="FtsX"/>
    <property type="match status" value="1"/>
</dbReference>
<evidence type="ECO:0000256" key="5">
    <source>
        <dbReference type="ARBA" id="ARBA00022475"/>
    </source>
</evidence>
<evidence type="ECO:0000256" key="3">
    <source>
        <dbReference type="ARBA" id="ARBA00011160"/>
    </source>
</evidence>
<keyword evidence="6 12" id="KW-0997">Cell inner membrane</keyword>
<evidence type="ECO:0000313" key="17">
    <source>
        <dbReference type="Proteomes" id="UP000288012"/>
    </source>
</evidence>
<evidence type="ECO:0000256" key="11">
    <source>
        <dbReference type="ARBA" id="ARBA00023306"/>
    </source>
</evidence>
<reference evidence="16 17" key="1">
    <citation type="submission" date="2018-12" db="EMBL/GenBank/DDBJ databases">
        <title>Legionella sp,whole genome shotgun sequence.</title>
        <authorList>
            <person name="Wu H."/>
        </authorList>
    </citation>
    <scope>NUCLEOTIDE SEQUENCE [LARGE SCALE GENOMIC DNA]</scope>
    <source>
        <strain evidence="17">km714</strain>
    </source>
</reference>
<protein>
    <recommendedName>
        <fullName evidence="4 12">Cell division protein FtsX</fullName>
    </recommendedName>
</protein>
<keyword evidence="5 12" id="KW-1003">Cell membrane</keyword>
<organism evidence="16 17">
    <name type="scientific">Legionella septentrionalis</name>
    <dbReference type="NCBI Taxonomy" id="2498109"/>
    <lineage>
        <taxon>Bacteria</taxon>
        <taxon>Pseudomonadati</taxon>
        <taxon>Pseudomonadota</taxon>
        <taxon>Gammaproteobacteria</taxon>
        <taxon>Legionellales</taxon>
        <taxon>Legionellaceae</taxon>
        <taxon>Legionella</taxon>
    </lineage>
</organism>
<proteinExistence type="inferred from homology"/>
<dbReference type="InterPro" id="IPR047590">
    <property type="entry name" value="FtsX_proteobact-type"/>
</dbReference>
<keyword evidence="10 12" id="KW-0472">Membrane</keyword>
<evidence type="ECO:0000256" key="12">
    <source>
        <dbReference type="PIRNR" id="PIRNR003097"/>
    </source>
</evidence>
<evidence type="ECO:0000256" key="6">
    <source>
        <dbReference type="ARBA" id="ARBA00022519"/>
    </source>
</evidence>
<feature type="transmembrane region" description="Helical" evidence="13">
    <location>
        <begin position="158"/>
        <end position="184"/>
    </location>
</feature>
<dbReference type="Pfam" id="PF02687">
    <property type="entry name" value="FtsX"/>
    <property type="match status" value="1"/>
</dbReference>
<evidence type="ECO:0000259" key="15">
    <source>
        <dbReference type="Pfam" id="PF18075"/>
    </source>
</evidence>
<evidence type="ECO:0000256" key="4">
    <source>
        <dbReference type="ARBA" id="ARBA00021907"/>
    </source>
</evidence>
<keyword evidence="7 12" id="KW-0132">Cell division</keyword>
<dbReference type="Pfam" id="PF18075">
    <property type="entry name" value="FtsX_ECD"/>
    <property type="match status" value="1"/>
</dbReference>
<dbReference type="GO" id="GO:0032153">
    <property type="term" value="C:cell division site"/>
    <property type="evidence" value="ECO:0007669"/>
    <property type="project" value="TreeGrafter"/>
</dbReference>
<dbReference type="GO" id="GO:0005886">
    <property type="term" value="C:plasma membrane"/>
    <property type="evidence" value="ECO:0007669"/>
    <property type="project" value="UniProtKB-SubCell"/>
</dbReference>
<evidence type="ECO:0000313" key="16">
    <source>
        <dbReference type="EMBL" id="RUQ90089.1"/>
    </source>
</evidence>
<evidence type="ECO:0000256" key="8">
    <source>
        <dbReference type="ARBA" id="ARBA00022692"/>
    </source>
</evidence>
<keyword evidence="11 12" id="KW-0131">Cell cycle</keyword>
<feature type="domain" description="FtsX extracellular" evidence="15">
    <location>
        <begin position="55"/>
        <end position="147"/>
    </location>
</feature>
<comment type="similarity">
    <text evidence="2 12">Belongs to the ABC-4 integral membrane protein family. FtsX subfamily.</text>
</comment>
<keyword evidence="17" id="KW-1185">Reference proteome</keyword>
<evidence type="ECO:0000259" key="14">
    <source>
        <dbReference type="Pfam" id="PF02687"/>
    </source>
</evidence>
<accession>A0A433JLG3</accession>
<comment type="subunit">
    <text evidence="3">Forms a membrane-associated complex with FtsE.</text>
</comment>
<evidence type="ECO:0000256" key="2">
    <source>
        <dbReference type="ARBA" id="ARBA00007379"/>
    </source>
</evidence>
<dbReference type="InterPro" id="IPR040690">
    <property type="entry name" value="FtsX_ECD"/>
</dbReference>
<dbReference type="GO" id="GO:0051301">
    <property type="term" value="P:cell division"/>
    <property type="evidence" value="ECO:0007669"/>
    <property type="project" value="UniProtKB-KW"/>
</dbReference>
<dbReference type="NCBIfam" id="TIGR00439">
    <property type="entry name" value="FtsX_Gneg"/>
    <property type="match status" value="1"/>
</dbReference>
<dbReference type="AlphaFoldDB" id="A0A433JLG3"/>
<sequence>MQAAASSFNYLCNKPFATMMTIVVIAITLALPALFWVFADNLQTLTANWKQGGRISLYLKLPSTPVQEEAVLRKVSALQGVAHADLKTPAQGLAELQSQEGMPDITNFLLENPLPAVIEVTPAANMSTPEKLQQLHNELKANPEVEQAKLDIQWVSRLHAVLGLVAKMAYGLIILLASAVILIIGNTLRLAIQNRHEEIQVLKLIGGADPFIARPFLYAGIWYGLAGAVLAVFLVNIFMLSLAVAVKQLAAVYQMHYPLLGLSVRQALLLILSATILGWLGARLSVKRQLSSIEPYN</sequence>
<dbReference type="Gene3D" id="3.30.70.3040">
    <property type="match status" value="1"/>
</dbReference>
<comment type="caution">
    <text evidence="16">The sequence shown here is derived from an EMBL/GenBank/DDBJ whole genome shotgun (WGS) entry which is preliminary data.</text>
</comment>
<evidence type="ECO:0000256" key="1">
    <source>
        <dbReference type="ARBA" id="ARBA00004429"/>
    </source>
</evidence>
<feature type="transmembrane region" description="Helical" evidence="13">
    <location>
        <begin position="16"/>
        <end position="39"/>
    </location>
</feature>